<dbReference type="KEGG" id="pson:JI735_25865"/>
<evidence type="ECO:0000313" key="1">
    <source>
        <dbReference type="EMBL" id="QQZ59963.1"/>
    </source>
</evidence>
<reference evidence="1 2" key="1">
    <citation type="submission" date="2021-01" db="EMBL/GenBank/DDBJ databases">
        <title>Whole genome sequence of Paenibacillus sonchi LMG 24727 for comparative genomics.</title>
        <authorList>
            <person name="Lee G."/>
            <person name="Kim M.-J."/>
            <person name="Lim K."/>
            <person name="Shin J.-H."/>
        </authorList>
    </citation>
    <scope>NUCLEOTIDE SEQUENCE [LARGE SCALE GENOMIC DNA]</scope>
    <source>
        <strain evidence="1 2">LMG 24727</strain>
    </source>
</reference>
<dbReference type="AlphaFoldDB" id="A0A974PAQ9"/>
<protein>
    <submittedName>
        <fullName evidence="1">Uncharacterized protein</fullName>
    </submittedName>
</protein>
<evidence type="ECO:0000313" key="2">
    <source>
        <dbReference type="Proteomes" id="UP000595841"/>
    </source>
</evidence>
<dbReference type="RefSeq" id="WP_039835435.1">
    <property type="nucleotide sequence ID" value="NZ_CP068595.1"/>
</dbReference>
<sequence length="246" mass="27140">MKNKKLAALITVPLVIVVVVATGYFYPSTPNVVSAQSVVTAAADKAASSSKIEYIKVTSSDGSYTVRIRDRESLTEVTEEYRNNKLQSKIIIEDKGKKITSIGRDIETGKLVGRTWTMPENLSAENEKLLGISLLEKQKEELHSQNWNIVESNSRSSSAESDLTQAVSEDKLHKEVVTIDKETGLPIKREIFEKDIRGNIIGSSSSIEEYKYLDSNPNEIHSLTSGEAVEMQEVPAPVIEDRVLGG</sequence>
<keyword evidence="2" id="KW-1185">Reference proteome</keyword>
<accession>A0A974PAQ9</accession>
<name>A0A974PAQ9_9BACL</name>
<dbReference type="Proteomes" id="UP000595841">
    <property type="component" value="Chromosome"/>
</dbReference>
<dbReference type="EMBL" id="CP068595">
    <property type="protein sequence ID" value="QQZ59963.1"/>
    <property type="molecule type" value="Genomic_DNA"/>
</dbReference>
<organism evidence="1 2">
    <name type="scientific">Paenibacillus sonchi</name>
    <dbReference type="NCBI Taxonomy" id="373687"/>
    <lineage>
        <taxon>Bacteria</taxon>
        <taxon>Bacillati</taxon>
        <taxon>Bacillota</taxon>
        <taxon>Bacilli</taxon>
        <taxon>Bacillales</taxon>
        <taxon>Paenibacillaceae</taxon>
        <taxon>Paenibacillus</taxon>
        <taxon>Paenibacillus sonchi group</taxon>
    </lineage>
</organism>
<gene>
    <name evidence="1" type="ORF">JI735_25865</name>
</gene>
<proteinExistence type="predicted"/>